<comment type="similarity">
    <text evidence="1">Belongs to the ABC transporter superfamily.</text>
</comment>
<keyword evidence="4" id="KW-0067">ATP-binding</keyword>
<dbReference type="PROSITE" id="PS50893">
    <property type="entry name" value="ABC_TRANSPORTER_2"/>
    <property type="match status" value="1"/>
</dbReference>
<dbReference type="STRING" id="1798351.A2930_02140"/>
<evidence type="ECO:0000256" key="4">
    <source>
        <dbReference type="ARBA" id="ARBA00022840"/>
    </source>
</evidence>
<dbReference type="GO" id="GO:0016887">
    <property type="term" value="F:ATP hydrolysis activity"/>
    <property type="evidence" value="ECO:0007669"/>
    <property type="project" value="InterPro"/>
</dbReference>
<dbReference type="GO" id="GO:0005524">
    <property type="term" value="F:ATP binding"/>
    <property type="evidence" value="ECO:0007669"/>
    <property type="project" value="UniProtKB-KW"/>
</dbReference>
<reference evidence="6 7" key="1">
    <citation type="journal article" date="2016" name="Nat. Commun.">
        <title>Thousands of microbial genomes shed light on interconnected biogeochemical processes in an aquifer system.</title>
        <authorList>
            <person name="Anantharaman K."/>
            <person name="Brown C.T."/>
            <person name="Hug L.A."/>
            <person name="Sharon I."/>
            <person name="Castelle C.J."/>
            <person name="Probst A.J."/>
            <person name="Thomas B.C."/>
            <person name="Singh A."/>
            <person name="Wilkins M.J."/>
            <person name="Karaoz U."/>
            <person name="Brodie E.L."/>
            <person name="Williams K.H."/>
            <person name="Hubbard S.S."/>
            <person name="Banfield J.F."/>
        </authorList>
    </citation>
    <scope>NUCLEOTIDE SEQUENCE [LARGE SCALE GENOMIC DNA]</scope>
</reference>
<sequence length="236" mass="25747">MIVSILEIKNLKVGPKNGNILDAVSFSLEKGDSLAVIGPNGAGKTTLFRAILGAVPYSGEIIKDKNVRIGYVPQKVDLERDLPITVGEFLSLREHAAEAQNWKGDHSYLGALKAVGLGKEFLNTKIGELSSGELQRSLIAWAVVGHPDLLMFDEPTASVDIAGQETVYELLHKLQDEHGLTLMLISHDLSVVYKYANNVLCLNKAQTCFGQPSEVLNSKELEKLYGGGGKLYHHMH</sequence>
<dbReference type="Pfam" id="PF00005">
    <property type="entry name" value="ABC_tran"/>
    <property type="match status" value="1"/>
</dbReference>
<comment type="caution">
    <text evidence="6">The sequence shown here is derived from an EMBL/GenBank/DDBJ whole genome shotgun (WGS) entry which is preliminary data.</text>
</comment>
<dbReference type="InterPro" id="IPR003593">
    <property type="entry name" value="AAA+_ATPase"/>
</dbReference>
<protein>
    <recommendedName>
        <fullName evidence="5">ABC transporter domain-containing protein</fullName>
    </recommendedName>
</protein>
<evidence type="ECO:0000313" key="6">
    <source>
        <dbReference type="EMBL" id="OGF81241.1"/>
    </source>
</evidence>
<dbReference type="EMBL" id="MFID01000014">
    <property type="protein sequence ID" value="OGF81241.1"/>
    <property type="molecule type" value="Genomic_DNA"/>
</dbReference>
<gene>
    <name evidence="6" type="ORF">A2930_02140</name>
</gene>
<name>A0A1F5X0Z2_9BACT</name>
<dbReference type="InterPro" id="IPR003439">
    <property type="entry name" value="ABC_transporter-like_ATP-bd"/>
</dbReference>
<accession>A0A1F5X0Z2</accession>
<evidence type="ECO:0000256" key="2">
    <source>
        <dbReference type="ARBA" id="ARBA00022448"/>
    </source>
</evidence>
<dbReference type="InterPro" id="IPR027417">
    <property type="entry name" value="P-loop_NTPase"/>
</dbReference>
<evidence type="ECO:0000256" key="3">
    <source>
        <dbReference type="ARBA" id="ARBA00022741"/>
    </source>
</evidence>
<dbReference type="Gene3D" id="3.40.50.300">
    <property type="entry name" value="P-loop containing nucleotide triphosphate hydrolases"/>
    <property type="match status" value="1"/>
</dbReference>
<evidence type="ECO:0000256" key="1">
    <source>
        <dbReference type="ARBA" id="ARBA00005417"/>
    </source>
</evidence>
<dbReference type="PANTHER" id="PTHR42734:SF17">
    <property type="entry name" value="METAL TRANSPORT SYSTEM ATP-BINDING PROTEIN TM_0124-RELATED"/>
    <property type="match status" value="1"/>
</dbReference>
<proteinExistence type="inferred from homology"/>
<organism evidence="6 7">
    <name type="scientific">Candidatus Giovannonibacteria bacterium RIFCSPLOWO2_01_FULL_45_34</name>
    <dbReference type="NCBI Taxonomy" id="1798351"/>
    <lineage>
        <taxon>Bacteria</taxon>
        <taxon>Candidatus Giovannoniibacteriota</taxon>
    </lineage>
</organism>
<evidence type="ECO:0000259" key="5">
    <source>
        <dbReference type="PROSITE" id="PS50893"/>
    </source>
</evidence>
<dbReference type="SMART" id="SM00382">
    <property type="entry name" value="AAA"/>
    <property type="match status" value="1"/>
</dbReference>
<keyword evidence="3" id="KW-0547">Nucleotide-binding</keyword>
<dbReference type="AlphaFoldDB" id="A0A1F5X0Z2"/>
<keyword evidence="2" id="KW-0813">Transport</keyword>
<evidence type="ECO:0000313" key="7">
    <source>
        <dbReference type="Proteomes" id="UP000178114"/>
    </source>
</evidence>
<dbReference type="PANTHER" id="PTHR42734">
    <property type="entry name" value="METAL TRANSPORT SYSTEM ATP-BINDING PROTEIN TM_0124-RELATED"/>
    <property type="match status" value="1"/>
</dbReference>
<dbReference type="SUPFAM" id="SSF52540">
    <property type="entry name" value="P-loop containing nucleoside triphosphate hydrolases"/>
    <property type="match status" value="1"/>
</dbReference>
<feature type="domain" description="ABC transporter" evidence="5">
    <location>
        <begin position="6"/>
        <end position="229"/>
    </location>
</feature>
<dbReference type="InterPro" id="IPR050153">
    <property type="entry name" value="Metal_Ion_Import_ABC"/>
</dbReference>
<dbReference type="Proteomes" id="UP000178114">
    <property type="component" value="Unassembled WGS sequence"/>
</dbReference>